<organism evidence="2 3">
    <name type="scientific">Adineta steineri</name>
    <dbReference type="NCBI Taxonomy" id="433720"/>
    <lineage>
        <taxon>Eukaryota</taxon>
        <taxon>Metazoa</taxon>
        <taxon>Spiralia</taxon>
        <taxon>Gnathifera</taxon>
        <taxon>Rotifera</taxon>
        <taxon>Eurotatoria</taxon>
        <taxon>Bdelloidea</taxon>
        <taxon>Adinetida</taxon>
        <taxon>Adinetidae</taxon>
        <taxon>Adineta</taxon>
    </lineage>
</organism>
<feature type="non-terminal residue" evidence="2">
    <location>
        <position position="1"/>
    </location>
</feature>
<evidence type="ECO:0000313" key="3">
    <source>
        <dbReference type="Proteomes" id="UP000663881"/>
    </source>
</evidence>
<feature type="domain" description="Vps16 N-terminal" evidence="1">
    <location>
        <begin position="42"/>
        <end position="96"/>
    </location>
</feature>
<dbReference type="Pfam" id="PF04841">
    <property type="entry name" value="Vps16_N"/>
    <property type="match status" value="1"/>
</dbReference>
<dbReference type="GO" id="GO:0005737">
    <property type="term" value="C:cytoplasm"/>
    <property type="evidence" value="ECO:0007669"/>
    <property type="project" value="InterPro"/>
</dbReference>
<evidence type="ECO:0000313" key="2">
    <source>
        <dbReference type="EMBL" id="CAF4303021.1"/>
    </source>
</evidence>
<evidence type="ECO:0000259" key="1">
    <source>
        <dbReference type="Pfam" id="PF04841"/>
    </source>
</evidence>
<accession>A0A820I3R6</accession>
<proteinExistence type="predicted"/>
<dbReference type="GO" id="GO:0006886">
    <property type="term" value="P:intracellular protein transport"/>
    <property type="evidence" value="ECO:0007669"/>
    <property type="project" value="InterPro"/>
</dbReference>
<dbReference type="Proteomes" id="UP000663881">
    <property type="component" value="Unassembled WGS sequence"/>
</dbReference>
<gene>
    <name evidence="2" type="ORF">OKA104_LOCUS46309</name>
</gene>
<name>A0A820I3R6_9BILA</name>
<reference evidence="2" key="1">
    <citation type="submission" date="2021-02" db="EMBL/GenBank/DDBJ databases">
        <authorList>
            <person name="Nowell W R."/>
        </authorList>
    </citation>
    <scope>NUCLEOTIDE SEQUENCE</scope>
</reference>
<feature type="non-terminal residue" evidence="2">
    <location>
        <position position="99"/>
    </location>
</feature>
<comment type="caution">
    <text evidence="2">The sequence shown here is derived from an EMBL/GenBank/DDBJ whole genome shotgun (WGS) entry which is preliminary data.</text>
</comment>
<dbReference type="AlphaFoldDB" id="A0A820I3R6"/>
<sequence>SGSDTVIGIRSASKTWFDLLVINGKHSLPMTEKSRQAITDDTMCYTSTVWLSTEIDGIRIISGRALDFFQRLPDEIYKVLDLMSKSPGAKLYEAYMYYK</sequence>
<dbReference type="InterPro" id="IPR006926">
    <property type="entry name" value="Vps16_N"/>
</dbReference>
<dbReference type="EMBL" id="CAJOAY010016631">
    <property type="protein sequence ID" value="CAF4303021.1"/>
    <property type="molecule type" value="Genomic_DNA"/>
</dbReference>
<protein>
    <recommendedName>
        <fullName evidence="1">Vps16 N-terminal domain-containing protein</fullName>
    </recommendedName>
</protein>